<evidence type="ECO:0000313" key="4">
    <source>
        <dbReference type="EMBL" id="CAI4015126.1"/>
    </source>
</evidence>
<organism evidence="4">
    <name type="scientific">Cladocopium goreaui</name>
    <dbReference type="NCBI Taxonomy" id="2562237"/>
    <lineage>
        <taxon>Eukaryota</taxon>
        <taxon>Sar</taxon>
        <taxon>Alveolata</taxon>
        <taxon>Dinophyceae</taxon>
        <taxon>Suessiales</taxon>
        <taxon>Symbiodiniaceae</taxon>
        <taxon>Cladocopium</taxon>
    </lineage>
</organism>
<dbReference type="Proteomes" id="UP001152797">
    <property type="component" value="Unassembled WGS sequence"/>
</dbReference>
<feature type="region of interest" description="Disordered" evidence="3">
    <location>
        <begin position="681"/>
        <end position="700"/>
    </location>
</feature>
<feature type="compositionally biased region" description="Basic residues" evidence="3">
    <location>
        <begin position="602"/>
        <end position="612"/>
    </location>
</feature>
<feature type="compositionally biased region" description="Gly residues" evidence="3">
    <location>
        <begin position="85"/>
        <end position="97"/>
    </location>
</feature>
<feature type="region of interest" description="Disordered" evidence="3">
    <location>
        <begin position="129"/>
        <end position="155"/>
    </location>
</feature>
<evidence type="ECO:0000256" key="1">
    <source>
        <dbReference type="ARBA" id="ARBA00022603"/>
    </source>
</evidence>
<keyword evidence="6" id="KW-1185">Reference proteome</keyword>
<feature type="compositionally biased region" description="Basic residues" evidence="3">
    <location>
        <begin position="935"/>
        <end position="952"/>
    </location>
</feature>
<dbReference type="InterPro" id="IPR029063">
    <property type="entry name" value="SAM-dependent_MTases_sf"/>
</dbReference>
<feature type="region of interest" description="Disordered" evidence="3">
    <location>
        <begin position="83"/>
        <end position="116"/>
    </location>
</feature>
<dbReference type="EMBL" id="CAMXCT030006514">
    <property type="protein sequence ID" value="CAL4802438.1"/>
    <property type="molecule type" value="Genomic_DNA"/>
</dbReference>
<dbReference type="SUPFAM" id="SSF53335">
    <property type="entry name" value="S-adenosyl-L-methionine-dependent methyltransferases"/>
    <property type="match status" value="1"/>
</dbReference>
<reference evidence="5" key="2">
    <citation type="submission" date="2024-04" db="EMBL/GenBank/DDBJ databases">
        <authorList>
            <person name="Chen Y."/>
            <person name="Shah S."/>
            <person name="Dougan E. K."/>
            <person name="Thang M."/>
            <person name="Chan C."/>
        </authorList>
    </citation>
    <scope>NUCLEOTIDE SEQUENCE [LARGE SCALE GENOMIC DNA]</scope>
</reference>
<feature type="non-terminal residue" evidence="4">
    <location>
        <position position="1"/>
    </location>
</feature>
<dbReference type="InterPro" id="IPR001525">
    <property type="entry name" value="C5_MeTfrase"/>
</dbReference>
<evidence type="ECO:0000256" key="2">
    <source>
        <dbReference type="ARBA" id="ARBA00022679"/>
    </source>
</evidence>
<reference evidence="4" key="1">
    <citation type="submission" date="2022-10" db="EMBL/GenBank/DDBJ databases">
        <authorList>
            <person name="Chen Y."/>
            <person name="Dougan E. K."/>
            <person name="Chan C."/>
            <person name="Rhodes N."/>
            <person name="Thang M."/>
        </authorList>
    </citation>
    <scope>NUCLEOTIDE SEQUENCE</scope>
</reference>
<feature type="region of interest" description="Disordered" evidence="3">
    <location>
        <begin position="599"/>
        <end position="622"/>
    </location>
</feature>
<accession>A0A9P1DRX7</accession>
<proteinExistence type="predicted"/>
<dbReference type="OrthoDB" id="423221at2759"/>
<evidence type="ECO:0000256" key="3">
    <source>
        <dbReference type="SAM" id="MobiDB-lite"/>
    </source>
</evidence>
<feature type="non-terminal residue" evidence="4">
    <location>
        <position position="1974"/>
    </location>
</feature>
<feature type="compositionally biased region" description="Polar residues" evidence="3">
    <location>
        <begin position="681"/>
        <end position="691"/>
    </location>
</feature>
<keyword evidence="1" id="KW-0489">Methyltransferase</keyword>
<keyword evidence="2" id="KW-0808">Transferase</keyword>
<feature type="compositionally biased region" description="Low complexity" evidence="3">
    <location>
        <begin position="986"/>
        <end position="1002"/>
    </location>
</feature>
<feature type="compositionally biased region" description="Basic and acidic residues" evidence="3">
    <location>
        <begin position="1861"/>
        <end position="1870"/>
    </location>
</feature>
<sequence>AGIFFHFAAPAMEYSKLPPDKMMDSNMIWPCPMNKDDNRCPGLKFQLSFGFCMAALGLDQVLNLAQQYGARDALEPRAPAVAVARGGGRRPGGGGLGRHNRARGAEARQRGARWARKQKQLVLQSKSFNKTGHARTADHRLPSQQDLSRQSVAGKGKWKTWTPEAILRAGFGQETATYRQIANEVEGASSSQSRAARFACAAAVCKSQAESCEKVFAEASEEPLRFFIQNLMFDESTFDLRVGKDAANSCPVLCSHSQWTMGFAPSLESARDAVRDEHIVRSPQVLAPMNSATMWKTLSCHPGSIGACEVAADHVCTLTTCDSYAANLKMLKHLDTVLPSDHYFLPMLCTQHRNGNVLEQLTHLLGNLGRCFCVSRVLNSRHAVQALRKRTAAGLEQHLAVLQAEPAGVQTEWEEARSLTRSFLKLEASSKEAKESEVEIAEPAADELPPGYSRLLGFFNGPWRRIVRKSIMVMAGQLARKLILPWQQYPWCLWPLALKDASQEDRRSCAKALLSSKPCCLDSGFSQRLKRIHRTEEELLNSQLQVFLQKVFERVVPTSTFIERRFAQFAHWSDQQPKLGTLAAKHVTSFCKGAAQAWKQNHPQHQKRKHLSRPGWVEQKQGSRTTGYNVFLSEFRKNDSAQQVAGDEGRQTFVQEATAAWRRLSPGEKAPYSFKARGLNSLRSRSSQMSDNEAGPEGRETGGLWNTCLLQDRWPLRVDLLEAAMGEGIAALRKISSAWEEEHAMLVEAEDDLPDVSDNLFAVCPHGGCDEELQAAQRPVFREIHDDLVTAVRVIEPLKRDLSAHPLVLEWHSLSLQKRRFVVVAFHIRKPPWDMVLVELEEAGDSEELPFCLAVQLGRQSIHSDIAFCHELARAASDWVLFRLSIGDLTVDYGIFQAAERKELSRSELRQAAAEMKQVMLAAKAAKLAQGLTANKKRKSRNSNKRKSKGKRSQTLAPDVSDMEWNAASESGGSASDFGADTGSVAAPASSSAGPARRGSASDFAADTSSVAETVSCKKAMNRGSLTDAECVLRLKRWLLAGHSDQNWPVHRRRSHHVELGGEGLQDFAQGMSEEAMDALELERKAEPDAGSCEKVRWLQGFEPWTACLVSALAVFCSAVDDLVSQAASSVGPVVLATLAVCFTLSKACVCCLCNAKSTDPSPLVGGEEDDQYGGRRPWNKYRKVRHPGSDEQVKVPEGKLCMICFSTFRALGLNYKYPSYGAYYKEIVNDNSKHTSFINSMKEWIKQRNEDPTGRMDREAVKKAHTTLHSETKTGVKLKGPKREFVLLEHWDPKLDGELDEAHIVEETWQGKKVKGIWKAKGRAGVLEASQYEDTSLAERTEEHSGSGPFAQQALVTKKTALQKVFADADEERQKHTVAAGPASQAGDVLATLQKMLPNLKLAGGGQALSADPEADEASPSALVDLHKDEDEHEAGEEEEVCSSLAHFGHAGRAARAASAAQLGPAWVIAALNQLFEQEGAVDFKLEHVFSCELSAEKRKWIHASSMLAEPACARLAARVSGHDDDELPAVDWEEVLRAADAPCIFCNITDMGAAQAECWEHGPGKCHVRSVDLLVVGTSCKDMSRANPGSVRQEVVLNATESRGGSAQTFKGLLSYLERHRPLMILFENVDAMEDVKAAGQSNMDVFWSQMAAHGYEGQSVLTDSSEFGLPARRRRLYVFLVRVQGNPLLSFQGRAKSKREARPNRGLARSAYEAGASFVLEMGPGGAARAWFQTLTARGQDALPLLQAQMPAEKSVMRDLSQSIFRANANTWKTDAQKHLAPTMLPKMNVWIEPVGHNVKKARMLLGREALLYQGFPVLLFLETLQKMQQDIEAAGRAKPIIGDELLRNTGGNKRPKWSSDKPEPRGRDLLVSWKPTEALLQDLAGNAMALPVVMTMLQCAFASVSWRPKDLVGTAAAAPVPTQEAWEGDVAAALAAVQGLHSEDSVADQVSKPAAVSAGVAVLKRKLRER</sequence>
<feature type="compositionally biased region" description="Polar residues" evidence="3">
    <location>
        <begin position="142"/>
        <end position="151"/>
    </location>
</feature>
<dbReference type="GO" id="GO:0032259">
    <property type="term" value="P:methylation"/>
    <property type="evidence" value="ECO:0007669"/>
    <property type="project" value="UniProtKB-KW"/>
</dbReference>
<feature type="region of interest" description="Disordered" evidence="3">
    <location>
        <begin position="932"/>
        <end position="1005"/>
    </location>
</feature>
<evidence type="ECO:0000313" key="6">
    <source>
        <dbReference type="Proteomes" id="UP001152797"/>
    </source>
</evidence>
<name>A0A9P1DRX7_9DINO</name>
<evidence type="ECO:0000313" key="5">
    <source>
        <dbReference type="EMBL" id="CAL1168501.1"/>
    </source>
</evidence>
<dbReference type="GO" id="GO:0008168">
    <property type="term" value="F:methyltransferase activity"/>
    <property type="evidence" value="ECO:0007669"/>
    <property type="project" value="UniProtKB-KW"/>
</dbReference>
<feature type="region of interest" description="Disordered" evidence="3">
    <location>
        <begin position="1849"/>
        <end position="1870"/>
    </location>
</feature>
<dbReference type="Gene3D" id="3.40.50.150">
    <property type="entry name" value="Vaccinia Virus protein VP39"/>
    <property type="match status" value="1"/>
</dbReference>
<dbReference type="EMBL" id="CAMXCT020006514">
    <property type="protein sequence ID" value="CAL1168501.1"/>
    <property type="molecule type" value="Genomic_DNA"/>
</dbReference>
<gene>
    <name evidence="4" type="ORF">C1SCF055_LOCUS39974</name>
</gene>
<dbReference type="EMBL" id="CAMXCT010006514">
    <property type="protein sequence ID" value="CAI4015126.1"/>
    <property type="molecule type" value="Genomic_DNA"/>
</dbReference>
<protein>
    <submittedName>
        <fullName evidence="4">Uncharacterized protein</fullName>
    </submittedName>
</protein>
<comment type="caution">
    <text evidence="4">The sequence shown here is derived from an EMBL/GenBank/DDBJ whole genome shotgun (WGS) entry which is preliminary data.</text>
</comment>
<dbReference type="Pfam" id="PF00145">
    <property type="entry name" value="DNA_methylase"/>
    <property type="match status" value="1"/>
</dbReference>